<dbReference type="Gene3D" id="3.90.550.10">
    <property type="entry name" value="Spore Coat Polysaccharide Biosynthesis Protein SpsA, Chain A"/>
    <property type="match status" value="1"/>
</dbReference>
<evidence type="ECO:0000313" key="1">
    <source>
        <dbReference type="Ensembl" id="ENSSANP00000105520.1"/>
    </source>
</evidence>
<organism evidence="1 2">
    <name type="scientific">Sinocyclocheilus anshuiensis</name>
    <dbReference type="NCBI Taxonomy" id="1608454"/>
    <lineage>
        <taxon>Eukaryota</taxon>
        <taxon>Metazoa</taxon>
        <taxon>Chordata</taxon>
        <taxon>Craniata</taxon>
        <taxon>Vertebrata</taxon>
        <taxon>Euteleostomi</taxon>
        <taxon>Actinopterygii</taxon>
        <taxon>Neopterygii</taxon>
        <taxon>Teleostei</taxon>
        <taxon>Ostariophysi</taxon>
        <taxon>Cypriniformes</taxon>
        <taxon>Cyprinidae</taxon>
        <taxon>Cyprininae</taxon>
        <taxon>Sinocyclocheilus</taxon>
    </lineage>
</organism>
<dbReference type="InterPro" id="IPR029044">
    <property type="entry name" value="Nucleotide-diphossugar_trans"/>
</dbReference>
<reference evidence="1" key="1">
    <citation type="submission" date="2025-08" db="UniProtKB">
        <authorList>
            <consortium name="Ensembl"/>
        </authorList>
    </citation>
    <scope>IDENTIFICATION</scope>
</reference>
<accession>A0A671TAD1</accession>
<name>A0A671TAD1_9TELE</name>
<protein>
    <submittedName>
        <fullName evidence="1">Uncharacterized protein</fullName>
    </submittedName>
</protein>
<reference evidence="1" key="2">
    <citation type="submission" date="2025-09" db="UniProtKB">
        <authorList>
            <consortium name="Ensembl"/>
        </authorList>
    </citation>
    <scope>IDENTIFICATION</scope>
</reference>
<keyword evidence="2" id="KW-1185">Reference proteome</keyword>
<sequence length="105" mass="11684">MLSFEAAKARLETAGQSHVLQFWSELSAEESSALLEEISLLKPEELLEHCRAAVEAASRHSSADGRLDARMEPVPPEFIGSVRKSDEERLKMWGDEGTAPMFKII</sequence>
<dbReference type="Proteomes" id="UP000472260">
    <property type="component" value="Unassembled WGS sequence"/>
</dbReference>
<evidence type="ECO:0000313" key="2">
    <source>
        <dbReference type="Proteomes" id="UP000472260"/>
    </source>
</evidence>
<dbReference type="SUPFAM" id="SSF53448">
    <property type="entry name" value="Nucleotide-diphospho-sugar transferases"/>
    <property type="match status" value="1"/>
</dbReference>
<dbReference type="Ensembl" id="ENSSANT00000111981.1">
    <property type="protein sequence ID" value="ENSSANP00000105520.1"/>
    <property type="gene ID" value="ENSSANG00000051620.1"/>
</dbReference>
<proteinExistence type="predicted"/>
<dbReference type="AlphaFoldDB" id="A0A671TAD1"/>